<keyword evidence="2" id="KW-1185">Reference proteome</keyword>
<dbReference type="EMBL" id="UYSU01035660">
    <property type="protein sequence ID" value="VDL96508.1"/>
    <property type="molecule type" value="Genomic_DNA"/>
</dbReference>
<organism evidence="3">
    <name type="scientific">Schistocephalus solidus</name>
    <name type="common">Tapeworm</name>
    <dbReference type="NCBI Taxonomy" id="70667"/>
    <lineage>
        <taxon>Eukaryota</taxon>
        <taxon>Metazoa</taxon>
        <taxon>Spiralia</taxon>
        <taxon>Lophotrochozoa</taxon>
        <taxon>Platyhelminthes</taxon>
        <taxon>Cestoda</taxon>
        <taxon>Eucestoda</taxon>
        <taxon>Diphyllobothriidea</taxon>
        <taxon>Diphyllobothriidae</taxon>
        <taxon>Schistocephalus</taxon>
    </lineage>
</organism>
<reference evidence="3" key="1">
    <citation type="submission" date="2016-06" db="UniProtKB">
        <authorList>
            <consortium name="WormBaseParasite"/>
        </authorList>
    </citation>
    <scope>IDENTIFICATION</scope>
</reference>
<protein>
    <submittedName>
        <fullName evidence="3">Endo/exonuclease/phosphatase domain-containing protein</fullName>
    </submittedName>
</protein>
<dbReference type="AlphaFoldDB" id="A0A183T0X5"/>
<reference evidence="1 2" key="2">
    <citation type="submission" date="2018-11" db="EMBL/GenBank/DDBJ databases">
        <authorList>
            <consortium name="Pathogen Informatics"/>
        </authorList>
    </citation>
    <scope>NUCLEOTIDE SEQUENCE [LARGE SCALE GENOMIC DNA]</scope>
    <source>
        <strain evidence="1 2">NST_G2</strain>
    </source>
</reference>
<evidence type="ECO:0000313" key="3">
    <source>
        <dbReference type="WBParaSite" id="SSLN_0001051001-mRNA-1"/>
    </source>
</evidence>
<gene>
    <name evidence="1" type="ORF">SSLN_LOCUS10123</name>
</gene>
<dbReference type="WBParaSite" id="SSLN_0001051001-mRNA-1">
    <property type="protein sequence ID" value="SSLN_0001051001-mRNA-1"/>
    <property type="gene ID" value="SSLN_0001051001"/>
</dbReference>
<evidence type="ECO:0000313" key="1">
    <source>
        <dbReference type="EMBL" id="VDL96508.1"/>
    </source>
</evidence>
<proteinExistence type="predicted"/>
<evidence type="ECO:0000313" key="2">
    <source>
        <dbReference type="Proteomes" id="UP000275846"/>
    </source>
</evidence>
<dbReference type="Proteomes" id="UP000275846">
    <property type="component" value="Unassembled WGS sequence"/>
</dbReference>
<accession>A0A183T0X5</accession>
<sequence length="274" mass="29945">MCLLQFVHLNIRTQLWWLRDLPPGYSPVFHPAGIRGVTTETKWDRVQPSIPGNTPTTLSAPSDSRMANNRTPMSQLRDIPQQVANAPVAASNWYPTLTCGSSKLVIPAVTPRAAATTGGINQVRLSGVVCPFPSLVLPVPPILFPAHSHPNPTTPSPLALLSSSLSLSLLTLSCFPSVDNVLRRGRHTITNNSSPNPHPPYTPGYPWTARVILLTLAAWNVRSLLDNPRSNQPERRTALVARELAHYKVDIAAVSETRFSEQGQLEEVGADYTF</sequence>
<name>A0A183T0X5_SCHSO</name>